<dbReference type="PaxDb" id="65489-OBART07G07540.1"/>
<dbReference type="EnsemblPlants" id="OBART07G07540.1">
    <property type="protein sequence ID" value="OBART07G07540.1"/>
    <property type="gene ID" value="OBART07G07540"/>
</dbReference>
<reference evidence="2" key="1">
    <citation type="journal article" date="2009" name="Rice">
        <title>De Novo Next Generation Sequencing of Plant Genomes.</title>
        <authorList>
            <person name="Rounsley S."/>
            <person name="Marri P.R."/>
            <person name="Yu Y."/>
            <person name="He R."/>
            <person name="Sisneros N."/>
            <person name="Goicoechea J.L."/>
            <person name="Lee S.J."/>
            <person name="Angelova A."/>
            <person name="Kudrna D."/>
            <person name="Luo M."/>
            <person name="Affourtit J."/>
            <person name="Desany B."/>
            <person name="Knight J."/>
            <person name="Niazi F."/>
            <person name="Egholm M."/>
            <person name="Wing R.A."/>
        </authorList>
    </citation>
    <scope>NUCLEOTIDE SEQUENCE [LARGE SCALE GENOMIC DNA]</scope>
    <source>
        <strain evidence="2">cv. IRGC 105608</strain>
    </source>
</reference>
<protein>
    <submittedName>
        <fullName evidence="2">Uncharacterized protein</fullName>
    </submittedName>
</protein>
<evidence type="ECO:0000313" key="3">
    <source>
        <dbReference type="Proteomes" id="UP000026960"/>
    </source>
</evidence>
<name>A0A0D3GNR7_9ORYZ</name>
<sequence length="145" mass="16077">MSAITTKLLVLDDAAAGASKAAPGTGEARATPDPRHRRRPPRSTSSSPPREEGPDASAGGTGERERERERERSAAADGEYERLEQSLVVEGKEERRAFMVWPYDPRAILMLESNEGKGNYLLIVLIHMLAVRKNSYHEGLRHDEL</sequence>
<organism evidence="2">
    <name type="scientific">Oryza barthii</name>
    <dbReference type="NCBI Taxonomy" id="65489"/>
    <lineage>
        <taxon>Eukaryota</taxon>
        <taxon>Viridiplantae</taxon>
        <taxon>Streptophyta</taxon>
        <taxon>Embryophyta</taxon>
        <taxon>Tracheophyta</taxon>
        <taxon>Spermatophyta</taxon>
        <taxon>Magnoliopsida</taxon>
        <taxon>Liliopsida</taxon>
        <taxon>Poales</taxon>
        <taxon>Poaceae</taxon>
        <taxon>BOP clade</taxon>
        <taxon>Oryzoideae</taxon>
        <taxon>Oryzeae</taxon>
        <taxon>Oryzinae</taxon>
        <taxon>Oryza</taxon>
    </lineage>
</organism>
<accession>A0A0D3GNR7</accession>
<dbReference type="Proteomes" id="UP000026960">
    <property type="component" value="Chromosome 7"/>
</dbReference>
<dbReference type="HOGENOM" id="CLU_1789880_0_0_1"/>
<feature type="compositionally biased region" description="Basic and acidic residues" evidence="1">
    <location>
        <begin position="62"/>
        <end position="85"/>
    </location>
</feature>
<dbReference type="Gramene" id="OBART07G07540.1">
    <property type="protein sequence ID" value="OBART07G07540.1"/>
    <property type="gene ID" value="OBART07G07540"/>
</dbReference>
<feature type="region of interest" description="Disordered" evidence="1">
    <location>
        <begin position="1"/>
        <end position="85"/>
    </location>
</feature>
<dbReference type="AlphaFoldDB" id="A0A0D3GNR7"/>
<keyword evidence="3" id="KW-1185">Reference proteome</keyword>
<proteinExistence type="predicted"/>
<evidence type="ECO:0000256" key="1">
    <source>
        <dbReference type="SAM" id="MobiDB-lite"/>
    </source>
</evidence>
<reference evidence="2" key="2">
    <citation type="submission" date="2015-03" db="UniProtKB">
        <authorList>
            <consortium name="EnsemblPlants"/>
        </authorList>
    </citation>
    <scope>IDENTIFICATION</scope>
</reference>
<evidence type="ECO:0000313" key="2">
    <source>
        <dbReference type="EnsemblPlants" id="OBART07G07540.1"/>
    </source>
</evidence>